<dbReference type="InterPro" id="IPR004360">
    <property type="entry name" value="Glyas_Fos-R_dOase_dom"/>
</dbReference>
<dbReference type="CDD" id="cd06587">
    <property type="entry name" value="VOC"/>
    <property type="match status" value="1"/>
</dbReference>
<dbReference type="Proteomes" id="UP001256827">
    <property type="component" value="Chromosome"/>
</dbReference>
<dbReference type="RefSeq" id="WP_310771386.1">
    <property type="nucleotide sequence ID" value="NZ_CP134050.1"/>
</dbReference>
<protein>
    <submittedName>
        <fullName evidence="2">VOC family protein</fullName>
    </submittedName>
</protein>
<dbReference type="EMBL" id="CP134050">
    <property type="protein sequence ID" value="WNC16590.1"/>
    <property type="molecule type" value="Genomic_DNA"/>
</dbReference>
<accession>A0ABY9T912</accession>
<evidence type="ECO:0000259" key="1">
    <source>
        <dbReference type="PROSITE" id="PS51819"/>
    </source>
</evidence>
<evidence type="ECO:0000313" key="2">
    <source>
        <dbReference type="EMBL" id="WNC16590.1"/>
    </source>
</evidence>
<name>A0ABY9T912_BREBE</name>
<reference evidence="2 3" key="1">
    <citation type="submission" date="2023-09" db="EMBL/GenBank/DDBJ databases">
        <title>Complete Genome and Methylome dissection of Bacillus brevis NEB573 original source of BbsI restriction endonuclease.</title>
        <authorList>
            <person name="Fomenkov A."/>
            <person name="Roberts R.D."/>
        </authorList>
    </citation>
    <scope>NUCLEOTIDE SEQUENCE [LARGE SCALE GENOMIC DNA]</scope>
    <source>
        <strain evidence="2 3">NEB573</strain>
    </source>
</reference>
<dbReference type="SUPFAM" id="SSF54593">
    <property type="entry name" value="Glyoxalase/Bleomycin resistance protein/Dihydroxybiphenyl dioxygenase"/>
    <property type="match status" value="1"/>
</dbReference>
<dbReference type="PANTHER" id="PTHR33993">
    <property type="entry name" value="GLYOXALASE-RELATED"/>
    <property type="match status" value="1"/>
</dbReference>
<sequence length="138" mass="15423">MNHTHAFRGMATVSYWAEDLEAAKKWYTELLGIAPYFERPGYAEFRLGDFQHELGLIDRRYAPAGTAAGPSGAVLYWHVDNVAATLQRLLAMGATQYEELKERGHGFVTASVLDPFGNILGIMHNPHYLEVLSARKEA</sequence>
<dbReference type="Pfam" id="PF00903">
    <property type="entry name" value="Glyoxalase"/>
    <property type="match status" value="1"/>
</dbReference>
<dbReference type="PROSITE" id="PS51819">
    <property type="entry name" value="VOC"/>
    <property type="match status" value="1"/>
</dbReference>
<feature type="domain" description="VOC" evidence="1">
    <location>
        <begin position="9"/>
        <end position="125"/>
    </location>
</feature>
<dbReference type="Gene3D" id="3.10.180.10">
    <property type="entry name" value="2,3-Dihydroxybiphenyl 1,2-Dioxygenase, domain 1"/>
    <property type="match status" value="1"/>
</dbReference>
<keyword evidence="3" id="KW-1185">Reference proteome</keyword>
<gene>
    <name evidence="2" type="ORF">RGB73_09795</name>
</gene>
<dbReference type="InterPro" id="IPR029068">
    <property type="entry name" value="Glyas_Bleomycin-R_OHBP_Dase"/>
</dbReference>
<dbReference type="InterPro" id="IPR052164">
    <property type="entry name" value="Anthracycline_SecMetBiosynth"/>
</dbReference>
<organism evidence="2 3">
    <name type="scientific">Brevibacillus brevis</name>
    <name type="common">Bacillus brevis</name>
    <dbReference type="NCBI Taxonomy" id="1393"/>
    <lineage>
        <taxon>Bacteria</taxon>
        <taxon>Bacillati</taxon>
        <taxon>Bacillota</taxon>
        <taxon>Bacilli</taxon>
        <taxon>Bacillales</taxon>
        <taxon>Paenibacillaceae</taxon>
        <taxon>Brevibacillus</taxon>
    </lineage>
</organism>
<evidence type="ECO:0000313" key="3">
    <source>
        <dbReference type="Proteomes" id="UP001256827"/>
    </source>
</evidence>
<proteinExistence type="predicted"/>
<dbReference type="InterPro" id="IPR037523">
    <property type="entry name" value="VOC_core"/>
</dbReference>